<dbReference type="Proteomes" id="UP000295334">
    <property type="component" value="Unassembled WGS sequence"/>
</dbReference>
<sequence length="535" mass="57635">MTTVNGACTDTAVLHLTINQGVRSDTTATACGTYSWRGTTYTASGNYTVTTVNGACTDTAVLHLTVNNFGSRRDTTVASCSDITWYGQTYTTSGDYNHITSATGCPDTVTLHLTITGPTLRITDPALTCNQPTVDLTDPAITAGSTPGLTYTYWTNPQATQPHPNPRAVSSSSTCFIKGAGAGGCHRVSPVRVRISNMLVTASTQNVNCSDNGGSITVNADNGIPPYRYSLGGGTYQASRTFSNLPPGQYTVFVQDGGGCTTQVAVTIEATPNARIEGGSTRCSGGTDTLRIHFTGIAPWSITYREGSILRTISGITATPYLLVVSPVSTTQYTLVSVSDIKCTNSNLVSSALVTIAPAVSGMRYPTEAAAPNTPKQLLARNLGPGCQYLWTPPTGLDISTIYNPVFRHNQQQEFLIRITNGSGCVTVDTVLVQMRTTTTQSIYSDIFVPKAWTPNNDGHNDRLYPLTVHIEELYYFRIFNRWGQLMFETSTIGFGWDGIYKGQPQVSDTYTWTLEARGEDGKYYKRAGNSVLLR</sequence>
<accession>A0A4R1BCD1</accession>
<dbReference type="RefSeq" id="WP_131449598.1">
    <property type="nucleotide sequence ID" value="NZ_SJZI01000042.1"/>
</dbReference>
<dbReference type="NCBIfam" id="TIGR04131">
    <property type="entry name" value="Bac_Flav_CTERM"/>
    <property type="match status" value="1"/>
</dbReference>
<evidence type="ECO:0000313" key="2">
    <source>
        <dbReference type="Proteomes" id="UP000295334"/>
    </source>
</evidence>
<reference evidence="1 2" key="1">
    <citation type="submission" date="2019-03" db="EMBL/GenBank/DDBJ databases">
        <authorList>
            <person name="Kim M.K.M."/>
        </authorList>
    </citation>
    <scope>NUCLEOTIDE SEQUENCE [LARGE SCALE GENOMIC DNA]</scope>
    <source>
        <strain evidence="1 2">17J68-12</strain>
    </source>
</reference>
<evidence type="ECO:0000313" key="1">
    <source>
        <dbReference type="EMBL" id="TCJ14608.1"/>
    </source>
</evidence>
<keyword evidence="2" id="KW-1185">Reference proteome</keyword>
<gene>
    <name evidence="1" type="ORF">EPD60_11540</name>
</gene>
<name>A0A4R1BCD1_9BACT</name>
<proteinExistence type="predicted"/>
<comment type="caution">
    <text evidence="1">The sequence shown here is derived from an EMBL/GenBank/DDBJ whole genome shotgun (WGS) entry which is preliminary data.</text>
</comment>
<dbReference type="OrthoDB" id="9765926at2"/>
<dbReference type="InterPro" id="IPR026341">
    <property type="entry name" value="T9SS_type_B"/>
</dbReference>
<dbReference type="AlphaFoldDB" id="A0A4R1BCD1"/>
<dbReference type="EMBL" id="SJZI01000042">
    <property type="protein sequence ID" value="TCJ14608.1"/>
    <property type="molecule type" value="Genomic_DNA"/>
</dbReference>
<protein>
    <submittedName>
        <fullName evidence="1">T9SS type B sorting domain-containing protein</fullName>
    </submittedName>
</protein>
<organism evidence="1 2">
    <name type="scientific">Flaviaesturariibacter flavus</name>
    <dbReference type="NCBI Taxonomy" id="2502780"/>
    <lineage>
        <taxon>Bacteria</taxon>
        <taxon>Pseudomonadati</taxon>
        <taxon>Bacteroidota</taxon>
        <taxon>Chitinophagia</taxon>
        <taxon>Chitinophagales</taxon>
        <taxon>Chitinophagaceae</taxon>
        <taxon>Flaviaestuariibacter</taxon>
    </lineage>
</organism>
<dbReference type="Pfam" id="PF13585">
    <property type="entry name" value="CHU_C"/>
    <property type="match status" value="1"/>
</dbReference>